<dbReference type="EC" id="4.2.2.2" evidence="2"/>
<accession>A0ABV6FA52</accession>
<feature type="signal peptide" evidence="1">
    <location>
        <begin position="1"/>
        <end position="20"/>
    </location>
</feature>
<proteinExistence type="predicted"/>
<keyword evidence="1" id="KW-0732">Signal</keyword>
<name>A0ABV6FA52_9BURK</name>
<dbReference type="RefSeq" id="WP_379677156.1">
    <property type="nucleotide sequence ID" value="NZ_JBHLWP010000001.1"/>
</dbReference>
<dbReference type="SUPFAM" id="SSF81853">
    <property type="entry name" value="Family 10 polysaccharide lyase"/>
    <property type="match status" value="1"/>
</dbReference>
<dbReference type="NCBIfam" id="TIGR02474">
    <property type="entry name" value="pec_lyase"/>
    <property type="match status" value="1"/>
</dbReference>
<evidence type="ECO:0000256" key="1">
    <source>
        <dbReference type="SAM" id="SignalP"/>
    </source>
</evidence>
<keyword evidence="3" id="KW-1185">Reference proteome</keyword>
<dbReference type="Pfam" id="PF09492">
    <property type="entry name" value="Pec_lyase"/>
    <property type="match status" value="1"/>
</dbReference>
<feature type="chain" id="PRO_5045376321" evidence="1">
    <location>
        <begin position="21"/>
        <end position="423"/>
    </location>
</feature>
<sequence>MRYAHPLGVLCLALPAIGQAATISTMTPAQPLSEARVATLPAAQRASWTAYLARSRALMAADKAVLQAEHSNPAGTPARPHPAAGDGDMPLHAPAAWYGTPEALRVADNILSFQTPAGGWGKNADRAGPPRRPGEPWVPLDIGQRKASWNYVGTIDNGATVTEMRFLARVQAHARQKGEACRAAFLEGLRYLLRAQYPHGGFPQVYPLQGGYHDAVTLNDDAMVKVVELLLEAGNGQDDYAFVPPALAGQARAAAQRAVGLLVATQQRAGGKRTGWGQQVDALSLELAGARNFEPAALASSESTGVLLLLMRLPDPSPEVQEAVHGGIAWLRSAALRDVAWQSDTPGGGRRLVRAPGAGAIWSRYYDARSFKPVFGDRDRSIHDDVNELSIERRNGYAWFVTVPSRAIERYASWSLRYPAGGE</sequence>
<gene>
    <name evidence="2" type="primary">pelA</name>
    <name evidence="2" type="ORF">ACFFJK_00760</name>
</gene>
<dbReference type="Proteomes" id="UP001589773">
    <property type="component" value="Unassembled WGS sequence"/>
</dbReference>
<keyword evidence="2" id="KW-0456">Lyase</keyword>
<protein>
    <submittedName>
        <fullName evidence="2">Pectate lyase</fullName>
        <ecNumber evidence="2">4.2.2.2</ecNumber>
    </submittedName>
</protein>
<dbReference type="GO" id="GO:0030570">
    <property type="term" value="F:pectate lyase activity"/>
    <property type="evidence" value="ECO:0007669"/>
    <property type="project" value="UniProtKB-EC"/>
</dbReference>
<dbReference type="EMBL" id="JBHLWP010000001">
    <property type="protein sequence ID" value="MFC0250406.1"/>
    <property type="molecule type" value="Genomic_DNA"/>
</dbReference>
<evidence type="ECO:0000313" key="3">
    <source>
        <dbReference type="Proteomes" id="UP001589773"/>
    </source>
</evidence>
<dbReference type="InterPro" id="IPR012669">
    <property type="entry name" value="Pectate_lyase"/>
</dbReference>
<dbReference type="Gene3D" id="1.50.10.20">
    <property type="match status" value="1"/>
</dbReference>
<organism evidence="2 3">
    <name type="scientific">Massilia consociata</name>
    <dbReference type="NCBI Taxonomy" id="760117"/>
    <lineage>
        <taxon>Bacteria</taxon>
        <taxon>Pseudomonadati</taxon>
        <taxon>Pseudomonadota</taxon>
        <taxon>Betaproteobacteria</taxon>
        <taxon>Burkholderiales</taxon>
        <taxon>Oxalobacteraceae</taxon>
        <taxon>Telluria group</taxon>
        <taxon>Massilia</taxon>
    </lineage>
</organism>
<evidence type="ECO:0000313" key="2">
    <source>
        <dbReference type="EMBL" id="MFC0250406.1"/>
    </source>
</evidence>
<comment type="caution">
    <text evidence="2">The sequence shown here is derived from an EMBL/GenBank/DDBJ whole genome shotgun (WGS) entry which is preliminary data.</text>
</comment>
<reference evidence="2 3" key="1">
    <citation type="submission" date="2024-09" db="EMBL/GenBank/DDBJ databases">
        <authorList>
            <person name="Sun Q."/>
            <person name="Mori K."/>
        </authorList>
    </citation>
    <scope>NUCLEOTIDE SEQUENCE [LARGE SCALE GENOMIC DNA]</scope>
    <source>
        <strain evidence="2 3">CCM 7792</strain>
    </source>
</reference>